<organism evidence="3 4">
    <name type="scientific">BD1-7 clade bacterium</name>
    <dbReference type="NCBI Taxonomy" id="2029982"/>
    <lineage>
        <taxon>Bacteria</taxon>
        <taxon>Pseudomonadati</taxon>
        <taxon>Pseudomonadota</taxon>
        <taxon>Gammaproteobacteria</taxon>
        <taxon>Cellvibrionales</taxon>
        <taxon>Spongiibacteraceae</taxon>
        <taxon>BD1-7 clade</taxon>
    </lineage>
</organism>
<dbReference type="AlphaFoldDB" id="A0A5S9QH51"/>
<feature type="transmembrane region" description="Helical" evidence="2">
    <location>
        <begin position="206"/>
        <end position="226"/>
    </location>
</feature>
<feature type="transmembrane region" description="Helical" evidence="2">
    <location>
        <begin position="163"/>
        <end position="186"/>
    </location>
</feature>
<proteinExistence type="predicted"/>
<dbReference type="PANTHER" id="PTHR40089">
    <property type="entry name" value="ETHANOLAMINE UTILIZATION PROTEIN EUTH"/>
    <property type="match status" value="1"/>
</dbReference>
<evidence type="ECO:0000313" key="3">
    <source>
        <dbReference type="EMBL" id="CAA0117179.1"/>
    </source>
</evidence>
<dbReference type="Pfam" id="PF04346">
    <property type="entry name" value="EutH"/>
    <property type="match status" value="1"/>
</dbReference>
<sequence length="439" mass="45833">MDSINEVILYIMMTFMVIGAIDRVFAQFGGSERILGYVGLGTVGRGISGAGDEFEEGFNAMGPLALAMVGVMAAAPVLAKVLSPVVVPIYQMLGASPAMFATTLLANDMGGYFLAKEMATVAGTTDYGSWMYAGLILGAMMGPTIVFSIPVGVSIIKKSDRPYLAAGVLAGMVTIPLGCLAGGFVAQASDIYIPGTDQLIAFPTSMIIMDLIPVVLVALLIAFGLWKFADAMIKGFIMFSKLLVAFITIALALTVLHQTLGITVIPGMDPIFMTKGDVPGIDLRAIEVIGSIAMILLGAYPMVMLLTRWFHKPLESVGTKLNINSSAAAGLVATLANIIPMFQIMHKMDNRGKIICVAFGVSAAFTFGDHLGFTAANKPDMIFSVIVGKLVGGITAAIFAMLIADRVVASIEGKSAGDPTLTDESGGGESDTGAKESEA</sequence>
<evidence type="ECO:0000256" key="2">
    <source>
        <dbReference type="SAM" id="Phobius"/>
    </source>
</evidence>
<dbReference type="Proteomes" id="UP000434580">
    <property type="component" value="Unassembled WGS sequence"/>
</dbReference>
<feature type="transmembrane region" description="Helical" evidence="2">
    <location>
        <begin position="130"/>
        <end position="156"/>
    </location>
</feature>
<feature type="transmembrane region" description="Helical" evidence="2">
    <location>
        <begin position="89"/>
        <end position="110"/>
    </location>
</feature>
<evidence type="ECO:0008006" key="5">
    <source>
        <dbReference type="Google" id="ProtNLM"/>
    </source>
</evidence>
<evidence type="ECO:0000256" key="1">
    <source>
        <dbReference type="SAM" id="MobiDB-lite"/>
    </source>
</evidence>
<accession>A0A5S9QH51</accession>
<keyword evidence="2" id="KW-0812">Transmembrane</keyword>
<feature type="transmembrane region" description="Helical" evidence="2">
    <location>
        <begin position="381"/>
        <end position="404"/>
    </location>
</feature>
<keyword evidence="2" id="KW-1133">Transmembrane helix</keyword>
<name>A0A5S9QH51_9GAMM</name>
<dbReference type="InterPro" id="IPR007441">
    <property type="entry name" value="EutH"/>
</dbReference>
<dbReference type="PANTHER" id="PTHR40089:SF1">
    <property type="entry name" value="ETHANOLAMINE PERMEASE EUTH-RELATED"/>
    <property type="match status" value="1"/>
</dbReference>
<protein>
    <recommendedName>
        <fullName evidence="5">Ethanolamine utilization protein EutH</fullName>
    </recommendedName>
</protein>
<dbReference type="GO" id="GO:0034228">
    <property type="term" value="F:ethanolamine transmembrane transporter activity"/>
    <property type="evidence" value="ECO:0007669"/>
    <property type="project" value="InterPro"/>
</dbReference>
<feature type="transmembrane region" description="Helical" evidence="2">
    <location>
        <begin position="354"/>
        <end position="375"/>
    </location>
</feature>
<dbReference type="NCBIfam" id="NF011665">
    <property type="entry name" value="PRK15086.1-1"/>
    <property type="match status" value="1"/>
</dbReference>
<dbReference type="OrthoDB" id="9778282at2"/>
<keyword evidence="2" id="KW-0472">Membrane</keyword>
<dbReference type="GO" id="GO:0005886">
    <property type="term" value="C:plasma membrane"/>
    <property type="evidence" value="ECO:0007669"/>
    <property type="project" value="TreeGrafter"/>
</dbReference>
<dbReference type="EMBL" id="CACSII010000019">
    <property type="protein sequence ID" value="CAA0117179.1"/>
    <property type="molecule type" value="Genomic_DNA"/>
</dbReference>
<feature type="transmembrane region" description="Helical" evidence="2">
    <location>
        <begin position="64"/>
        <end position="82"/>
    </location>
</feature>
<feature type="transmembrane region" description="Helical" evidence="2">
    <location>
        <begin position="285"/>
        <end position="306"/>
    </location>
</feature>
<feature type="transmembrane region" description="Helical" evidence="2">
    <location>
        <begin position="238"/>
        <end position="265"/>
    </location>
</feature>
<gene>
    <name evidence="3" type="ORF">DPBNPPHM_02213</name>
</gene>
<feature type="transmembrane region" description="Helical" evidence="2">
    <location>
        <begin position="7"/>
        <end position="26"/>
    </location>
</feature>
<evidence type="ECO:0000313" key="4">
    <source>
        <dbReference type="Proteomes" id="UP000434580"/>
    </source>
</evidence>
<reference evidence="3 4" key="1">
    <citation type="submission" date="2019-11" db="EMBL/GenBank/DDBJ databases">
        <authorList>
            <person name="Holert J."/>
        </authorList>
    </citation>
    <scope>NUCLEOTIDE SEQUENCE [LARGE SCALE GENOMIC DNA]</scope>
    <source>
        <strain evidence="3">BC5_2</strain>
    </source>
</reference>
<dbReference type="PIRSF" id="PIRSF019466">
    <property type="entry name" value="EutH"/>
    <property type="match status" value="1"/>
</dbReference>
<feature type="region of interest" description="Disordered" evidence="1">
    <location>
        <begin position="414"/>
        <end position="439"/>
    </location>
</feature>